<organism evidence="4">
    <name type="scientific">hydrothermal vent metagenome</name>
    <dbReference type="NCBI Taxonomy" id="652676"/>
    <lineage>
        <taxon>unclassified sequences</taxon>
        <taxon>metagenomes</taxon>
        <taxon>ecological metagenomes</taxon>
    </lineage>
</organism>
<dbReference type="PANTHER" id="PTHR14413:SF16">
    <property type="entry name" value="LARGE RIBOSOMAL SUBUNIT PROTEIN BL17M"/>
    <property type="match status" value="1"/>
</dbReference>
<dbReference type="EMBL" id="UOEA01000042">
    <property type="protein sequence ID" value="VAV83490.1"/>
    <property type="molecule type" value="Genomic_DNA"/>
</dbReference>
<dbReference type="HAMAP" id="MF_01368">
    <property type="entry name" value="Ribosomal_bL17"/>
    <property type="match status" value="1"/>
</dbReference>
<dbReference type="InterPro" id="IPR047859">
    <property type="entry name" value="Ribosomal_bL17_CS"/>
</dbReference>
<evidence type="ECO:0000256" key="1">
    <source>
        <dbReference type="ARBA" id="ARBA00008777"/>
    </source>
</evidence>
<dbReference type="Pfam" id="PF01196">
    <property type="entry name" value="Ribosomal_L17"/>
    <property type="match status" value="1"/>
</dbReference>
<dbReference type="Gene3D" id="3.90.1030.10">
    <property type="entry name" value="Ribosomal protein L17"/>
    <property type="match status" value="1"/>
</dbReference>
<dbReference type="FunFam" id="3.90.1030.10:FF:000001">
    <property type="entry name" value="50S ribosomal protein L17"/>
    <property type="match status" value="1"/>
</dbReference>
<protein>
    <submittedName>
        <fullName evidence="4">LSU ribosomal protein L17p</fullName>
    </submittedName>
</protein>
<comment type="similarity">
    <text evidence="1">Belongs to the bacterial ribosomal protein bL17 family.</text>
</comment>
<dbReference type="AlphaFoldDB" id="A0A3B0QPN5"/>
<accession>A0A3B0QPN5</accession>
<dbReference type="GO" id="GO:0003735">
    <property type="term" value="F:structural constituent of ribosome"/>
    <property type="evidence" value="ECO:0007669"/>
    <property type="project" value="InterPro"/>
</dbReference>
<gene>
    <name evidence="4" type="ORF">MNBD_DELTA01-1425</name>
</gene>
<dbReference type="GO" id="GO:0006412">
    <property type="term" value="P:translation"/>
    <property type="evidence" value="ECO:0007669"/>
    <property type="project" value="InterPro"/>
</dbReference>
<name>A0A3B0QPN5_9ZZZZ</name>
<evidence type="ECO:0000313" key="4">
    <source>
        <dbReference type="EMBL" id="VAV83490.1"/>
    </source>
</evidence>
<evidence type="ECO:0000256" key="3">
    <source>
        <dbReference type="ARBA" id="ARBA00023274"/>
    </source>
</evidence>
<reference evidence="4" key="1">
    <citation type="submission" date="2018-06" db="EMBL/GenBank/DDBJ databases">
        <authorList>
            <person name="Zhirakovskaya E."/>
        </authorList>
    </citation>
    <scope>NUCLEOTIDE SEQUENCE</scope>
</reference>
<dbReference type="PROSITE" id="PS01167">
    <property type="entry name" value="RIBOSOMAL_L17"/>
    <property type="match status" value="1"/>
</dbReference>
<proteinExistence type="inferred from homology"/>
<dbReference type="PANTHER" id="PTHR14413">
    <property type="entry name" value="RIBOSOMAL PROTEIN L17"/>
    <property type="match status" value="1"/>
</dbReference>
<dbReference type="GO" id="GO:0022625">
    <property type="term" value="C:cytosolic large ribosomal subunit"/>
    <property type="evidence" value="ECO:0007669"/>
    <property type="project" value="TreeGrafter"/>
</dbReference>
<dbReference type="InterPro" id="IPR036373">
    <property type="entry name" value="Ribosomal_bL17_sf"/>
</dbReference>
<dbReference type="SUPFAM" id="SSF64263">
    <property type="entry name" value="Prokaryotic ribosomal protein L17"/>
    <property type="match status" value="1"/>
</dbReference>
<keyword evidence="3" id="KW-0687">Ribonucleoprotein</keyword>
<evidence type="ECO:0000256" key="2">
    <source>
        <dbReference type="ARBA" id="ARBA00022980"/>
    </source>
</evidence>
<dbReference type="InterPro" id="IPR000456">
    <property type="entry name" value="Ribosomal_bL17"/>
</dbReference>
<dbReference type="NCBIfam" id="TIGR00059">
    <property type="entry name" value="L17"/>
    <property type="match status" value="1"/>
</dbReference>
<sequence>MRHNRDVKRFSRTRGHLRCMMANMTNDLIKHGRIKTTTAKAKQLRRYTERMITLGKAGDVASRRRAMAFMRSKTNVTRLFVDVAPLFKDRQGGYTRMLKIGFRNGDCAPMSIIELTEEVVSTEAAPE</sequence>
<keyword evidence="2 4" id="KW-0689">Ribosomal protein</keyword>